<evidence type="ECO:0000313" key="1">
    <source>
        <dbReference type="EMBL" id="KAK9420419.1"/>
    </source>
</evidence>
<dbReference type="EMBL" id="JARVKF010000235">
    <property type="protein sequence ID" value="KAK9420419.1"/>
    <property type="molecule type" value="Genomic_DNA"/>
</dbReference>
<reference evidence="1 2" key="1">
    <citation type="journal article" date="2024" name="J. Plant Pathol.">
        <title>Sequence and assembly of the genome of Seiridium unicorne, isolate CBS 538.82, causal agent of cypress canker disease.</title>
        <authorList>
            <person name="Scali E."/>
            <person name="Rocca G.D."/>
            <person name="Danti R."/>
            <person name="Garbelotto M."/>
            <person name="Barberini S."/>
            <person name="Baroncelli R."/>
            <person name="Emiliani G."/>
        </authorList>
    </citation>
    <scope>NUCLEOTIDE SEQUENCE [LARGE SCALE GENOMIC DNA]</scope>
    <source>
        <strain evidence="1 2">BM-138-508</strain>
    </source>
</reference>
<dbReference type="Proteomes" id="UP001408356">
    <property type="component" value="Unassembled WGS sequence"/>
</dbReference>
<evidence type="ECO:0000313" key="2">
    <source>
        <dbReference type="Proteomes" id="UP001408356"/>
    </source>
</evidence>
<proteinExistence type="predicted"/>
<protein>
    <submittedName>
        <fullName evidence="1">Uncharacterized protein</fullName>
    </submittedName>
</protein>
<name>A0ABR2V1G1_9PEZI</name>
<organism evidence="1 2">
    <name type="scientific">Seiridium unicorne</name>
    <dbReference type="NCBI Taxonomy" id="138068"/>
    <lineage>
        <taxon>Eukaryota</taxon>
        <taxon>Fungi</taxon>
        <taxon>Dikarya</taxon>
        <taxon>Ascomycota</taxon>
        <taxon>Pezizomycotina</taxon>
        <taxon>Sordariomycetes</taxon>
        <taxon>Xylariomycetidae</taxon>
        <taxon>Amphisphaeriales</taxon>
        <taxon>Sporocadaceae</taxon>
        <taxon>Seiridium</taxon>
    </lineage>
</organism>
<accession>A0ABR2V1G1</accession>
<keyword evidence="2" id="KW-1185">Reference proteome</keyword>
<comment type="caution">
    <text evidence="1">The sequence shown here is derived from an EMBL/GenBank/DDBJ whole genome shotgun (WGS) entry which is preliminary data.</text>
</comment>
<gene>
    <name evidence="1" type="ORF">SUNI508_06415</name>
</gene>
<sequence length="49" mass="5614">MIQDAEASEYIGLYCFWRSLATADGHHHLTTTRGLFGSITCMLSFMDEW</sequence>